<keyword evidence="4" id="KW-1185">Reference proteome</keyword>
<dbReference type="EnsemblPlants" id="ONIVA04G01050.1">
    <property type="protein sequence ID" value="ONIVA04G01050.1"/>
    <property type="gene ID" value="ONIVA04G01050"/>
</dbReference>
<evidence type="ECO:0000256" key="2">
    <source>
        <dbReference type="SAM" id="MobiDB-lite"/>
    </source>
</evidence>
<feature type="region of interest" description="Disordered" evidence="2">
    <location>
        <begin position="1"/>
        <end position="76"/>
    </location>
</feature>
<accession>A0A0E0GXB9</accession>
<dbReference type="STRING" id="4536.A0A0E0GXB9"/>
<dbReference type="AlphaFoldDB" id="A0A0E0GXB9"/>
<reference evidence="3" key="2">
    <citation type="submission" date="2018-04" db="EMBL/GenBank/DDBJ databases">
        <title>OnivRS2 (Oryza nivara Reference Sequence Version 2).</title>
        <authorList>
            <person name="Zhang J."/>
            <person name="Kudrna D."/>
            <person name="Lee S."/>
            <person name="Talag J."/>
            <person name="Rajasekar S."/>
            <person name="Welchert J."/>
            <person name="Hsing Y.-I."/>
            <person name="Wing R.A."/>
        </authorList>
    </citation>
    <scope>NUCLEOTIDE SEQUENCE [LARGE SCALE GENOMIC DNA]</scope>
    <source>
        <strain evidence="3">SL10</strain>
    </source>
</reference>
<feature type="compositionally biased region" description="Basic residues" evidence="2">
    <location>
        <begin position="33"/>
        <end position="50"/>
    </location>
</feature>
<dbReference type="Proteomes" id="UP000006591">
    <property type="component" value="Chromosome 4"/>
</dbReference>
<evidence type="ECO:0000256" key="1">
    <source>
        <dbReference type="SAM" id="Coils"/>
    </source>
</evidence>
<dbReference type="Gramene" id="ONIVA04G01050.1">
    <property type="protein sequence ID" value="ONIVA04G01050.1"/>
    <property type="gene ID" value="ONIVA04G01050"/>
</dbReference>
<keyword evidence="1" id="KW-0175">Coiled coil</keyword>
<proteinExistence type="predicted"/>
<feature type="coiled-coil region" evidence="1">
    <location>
        <begin position="122"/>
        <end position="149"/>
    </location>
</feature>
<name>A0A0E0GXB9_ORYNI</name>
<sequence>MQRQSNGQANRVYNGELTSWANPARGDDDVGTSKKRKRVIAKGGKVRTRRATKDVVETGADDDDDGEREEVSDDDVGSRAILRAPFGRRLGLALALRSHALAAHCSAKQSAQVRLGGHRLPLRKTEEDLRHKEDERRVVTDALKKANAEIDHGCSSSTTSAPCGATCRRRRSACAASTHWSSSTRETTAWCSGSL</sequence>
<dbReference type="HOGENOM" id="CLU_1398352_0_0_1"/>
<feature type="compositionally biased region" description="Acidic residues" evidence="2">
    <location>
        <begin position="59"/>
        <end position="75"/>
    </location>
</feature>
<reference evidence="3" key="1">
    <citation type="submission" date="2015-04" db="UniProtKB">
        <authorList>
            <consortium name="EnsemblPlants"/>
        </authorList>
    </citation>
    <scope>IDENTIFICATION</scope>
    <source>
        <strain evidence="3">SL10</strain>
    </source>
</reference>
<protein>
    <submittedName>
        <fullName evidence="3">Uncharacterized protein</fullName>
    </submittedName>
</protein>
<evidence type="ECO:0000313" key="4">
    <source>
        <dbReference type="Proteomes" id="UP000006591"/>
    </source>
</evidence>
<evidence type="ECO:0000313" key="3">
    <source>
        <dbReference type="EnsemblPlants" id="ONIVA04G01050.1"/>
    </source>
</evidence>
<organism evidence="3">
    <name type="scientific">Oryza nivara</name>
    <name type="common">Indian wild rice</name>
    <name type="synonym">Oryza sativa f. spontanea</name>
    <dbReference type="NCBI Taxonomy" id="4536"/>
    <lineage>
        <taxon>Eukaryota</taxon>
        <taxon>Viridiplantae</taxon>
        <taxon>Streptophyta</taxon>
        <taxon>Embryophyta</taxon>
        <taxon>Tracheophyta</taxon>
        <taxon>Spermatophyta</taxon>
        <taxon>Magnoliopsida</taxon>
        <taxon>Liliopsida</taxon>
        <taxon>Poales</taxon>
        <taxon>Poaceae</taxon>
        <taxon>BOP clade</taxon>
        <taxon>Oryzoideae</taxon>
        <taxon>Oryzeae</taxon>
        <taxon>Oryzinae</taxon>
        <taxon>Oryza</taxon>
    </lineage>
</organism>
<feature type="compositionally biased region" description="Polar residues" evidence="2">
    <location>
        <begin position="1"/>
        <end position="21"/>
    </location>
</feature>